<evidence type="ECO:0000313" key="3">
    <source>
        <dbReference type="EMBL" id="KWR57666.1"/>
    </source>
</evidence>
<gene>
    <name evidence="3" type="ORF">AA415_00207</name>
    <name evidence="8" type="ORF">DW668_18345</name>
    <name evidence="7" type="ORF">DW853_12700</name>
    <name evidence="6" type="ORF">DWY58_11085</name>
    <name evidence="5" type="ORF">DWY65_04255</name>
    <name evidence="4" type="ORF">DXC34_12005</name>
    <name evidence="2" type="ORF">F9958_15625</name>
</gene>
<evidence type="ECO:0000313" key="6">
    <source>
        <dbReference type="EMBL" id="RGR27521.1"/>
    </source>
</evidence>
<reference evidence="2 15" key="4">
    <citation type="journal article" date="2019" name="Nat. Med.">
        <title>A library of human gut bacterial isolates paired with longitudinal multiomics data enables mechanistic microbiome research.</title>
        <authorList>
            <person name="Poyet M."/>
            <person name="Groussin M."/>
            <person name="Gibbons S.M."/>
            <person name="Avila-Pacheco J."/>
            <person name="Jiang X."/>
            <person name="Kearney S.M."/>
            <person name="Perrotta A.R."/>
            <person name="Berdy B."/>
            <person name="Zhao S."/>
            <person name="Lieberman T.D."/>
            <person name="Swanson P.K."/>
            <person name="Smith M."/>
            <person name="Roesemann S."/>
            <person name="Alexander J.E."/>
            <person name="Rich S.A."/>
            <person name="Livny J."/>
            <person name="Vlamakis H."/>
            <person name="Clish C."/>
            <person name="Bullock K."/>
            <person name="Deik A."/>
            <person name="Scott J."/>
            <person name="Pierce K.A."/>
            <person name="Xavier R.J."/>
            <person name="Alm E.J."/>
        </authorList>
    </citation>
    <scope>NUCLEOTIDE SEQUENCE [LARGE SCALE GENOMIC DNA]</scope>
    <source>
        <strain evidence="2 15">BIOML-A6</strain>
    </source>
</reference>
<feature type="signal peptide" evidence="1">
    <location>
        <begin position="1"/>
        <end position="20"/>
    </location>
</feature>
<evidence type="ECO:0000313" key="10">
    <source>
        <dbReference type="Proteomes" id="UP000261223"/>
    </source>
</evidence>
<evidence type="ECO:0000313" key="13">
    <source>
        <dbReference type="Proteomes" id="UP000284161"/>
    </source>
</evidence>
<dbReference type="Proteomes" id="UP000056419">
    <property type="component" value="Unassembled WGS sequence"/>
</dbReference>
<dbReference type="EMBL" id="QRUB01000009">
    <property type="protein sequence ID" value="RGR27521.1"/>
    <property type="molecule type" value="Genomic_DNA"/>
</dbReference>
<dbReference type="STRING" id="46506.AA415_00207"/>
<dbReference type="EMBL" id="QSHQ01000027">
    <property type="protein sequence ID" value="RHC28028.1"/>
    <property type="molecule type" value="Genomic_DNA"/>
</dbReference>
<dbReference type="Proteomes" id="UP000285305">
    <property type="component" value="Unassembled WGS sequence"/>
</dbReference>
<dbReference type="EMBL" id="LRGC01000001">
    <property type="protein sequence ID" value="KWR57666.1"/>
    <property type="molecule type" value="Genomic_DNA"/>
</dbReference>
<evidence type="ECO:0000313" key="4">
    <source>
        <dbReference type="EMBL" id="RGM12349.1"/>
    </source>
</evidence>
<dbReference type="AlphaFoldDB" id="A0A108TCX1"/>
<reference evidence="10 11" key="3">
    <citation type="submission" date="2018-08" db="EMBL/GenBank/DDBJ databases">
        <title>A genome reference for cultivated species of the human gut microbiota.</title>
        <authorList>
            <person name="Zou Y."/>
            <person name="Xue W."/>
            <person name="Luo G."/>
        </authorList>
    </citation>
    <scope>NUCLEOTIDE SEQUENCE [LARGE SCALE GENOMIC DNA]</scope>
    <source>
        <strain evidence="6 13">AF25-6</strain>
        <strain evidence="5 11">AF26-20BH</strain>
        <strain evidence="8 12">AM25-16</strain>
        <strain evidence="7 14">AM36-9BH</strain>
        <strain evidence="4 10">TF03-6</strain>
    </source>
</reference>
<evidence type="ECO:0000313" key="5">
    <source>
        <dbReference type="EMBL" id="RGR15996.1"/>
    </source>
</evidence>
<keyword evidence="9" id="KW-1185">Reference proteome</keyword>
<sequence precursor="true">MKILNLMKILLLCVMTAGLASCGDDNYYTIQNSDEKLCSDSWVEEYDTEEGACRHILEFTKGKQGGKEVLSGKETFIVTTTGNTKTDTHDFTWKWIDNSREGLILNYGSGDVKIFENVWVREHYLSGKLDGEIMMLTASRYMVNQNWK</sequence>
<feature type="chain" id="PRO_5036299683" description="Lipoprotein" evidence="1">
    <location>
        <begin position="21"/>
        <end position="148"/>
    </location>
</feature>
<reference evidence="3" key="2">
    <citation type="submission" date="2016-01" db="EMBL/GenBank/DDBJ databases">
        <authorList>
            <person name="McClelland M."/>
            <person name="Jain A."/>
            <person name="Saraogi P."/>
            <person name="Mendelson R."/>
            <person name="Westerman R."/>
            <person name="SanMiguel P."/>
            <person name="Csonka L."/>
        </authorList>
    </citation>
    <scope>NUCLEOTIDE SEQUENCE</scope>
    <source>
        <strain evidence="3">CL09T03C01</strain>
    </source>
</reference>
<dbReference type="GeneID" id="31796644"/>
<dbReference type="Proteomes" id="UP000283310">
    <property type="component" value="Unassembled WGS sequence"/>
</dbReference>
<keyword evidence="1" id="KW-0732">Signal</keyword>
<evidence type="ECO:0000313" key="14">
    <source>
        <dbReference type="Proteomes" id="UP000285305"/>
    </source>
</evidence>
<dbReference type="Proteomes" id="UP000284161">
    <property type="component" value="Unassembled WGS sequence"/>
</dbReference>
<protein>
    <recommendedName>
        <fullName evidence="16">Lipoprotein</fullName>
    </recommendedName>
</protein>
<organism evidence="3 9">
    <name type="scientific">Bacteroides stercoris</name>
    <dbReference type="NCBI Taxonomy" id="46506"/>
    <lineage>
        <taxon>Bacteria</taxon>
        <taxon>Pseudomonadati</taxon>
        <taxon>Bacteroidota</taxon>
        <taxon>Bacteroidia</taxon>
        <taxon>Bacteroidales</taxon>
        <taxon>Bacteroidaceae</taxon>
        <taxon>Bacteroides</taxon>
    </lineage>
</organism>
<dbReference type="EMBL" id="QSSV01000015">
    <property type="protein sequence ID" value="RGM12349.1"/>
    <property type="molecule type" value="Genomic_DNA"/>
</dbReference>
<name>A0A108TCX1_BACSE</name>
<reference evidence="3 9" key="1">
    <citation type="journal article" date="2016" name="BMC Genomics">
        <title>Type VI secretion systems of human gut Bacteroidales segregate into three genetic architectures, two of which are contained on mobile genetic elements.</title>
        <authorList>
            <person name="Coyne M.J."/>
            <person name="Roelofs K.G."/>
            <person name="Comstock L.E."/>
        </authorList>
    </citation>
    <scope>NUCLEOTIDE SEQUENCE [LARGE SCALE GENOMIC DNA]</scope>
    <source>
        <strain evidence="3 9">CL09T03C01</strain>
    </source>
</reference>
<dbReference type="Proteomes" id="UP000261223">
    <property type="component" value="Unassembled WGS sequence"/>
</dbReference>
<evidence type="ECO:0000313" key="7">
    <source>
        <dbReference type="EMBL" id="RHC28028.1"/>
    </source>
</evidence>
<evidence type="ECO:0000313" key="8">
    <source>
        <dbReference type="EMBL" id="RHF69437.1"/>
    </source>
</evidence>
<proteinExistence type="predicted"/>
<dbReference type="PROSITE" id="PS51257">
    <property type="entry name" value="PROKAR_LIPOPROTEIN"/>
    <property type="match status" value="1"/>
</dbReference>
<dbReference type="Proteomes" id="UP000467334">
    <property type="component" value="Unassembled WGS sequence"/>
</dbReference>
<dbReference type="Proteomes" id="UP000283762">
    <property type="component" value="Unassembled WGS sequence"/>
</dbReference>
<evidence type="ECO:0008006" key="16">
    <source>
        <dbReference type="Google" id="ProtNLM"/>
    </source>
</evidence>
<dbReference type="EMBL" id="QRTW01000005">
    <property type="protein sequence ID" value="RGR15996.1"/>
    <property type="molecule type" value="Genomic_DNA"/>
</dbReference>
<evidence type="ECO:0000313" key="12">
    <source>
        <dbReference type="Proteomes" id="UP000283762"/>
    </source>
</evidence>
<dbReference type="EMBL" id="WCLE01000046">
    <property type="protein sequence ID" value="KAB5310208.1"/>
    <property type="molecule type" value="Genomic_DNA"/>
</dbReference>
<evidence type="ECO:0000313" key="15">
    <source>
        <dbReference type="Proteomes" id="UP000467334"/>
    </source>
</evidence>
<comment type="caution">
    <text evidence="3">The sequence shown here is derived from an EMBL/GenBank/DDBJ whole genome shotgun (WGS) entry which is preliminary data.</text>
</comment>
<dbReference type="EMBL" id="QRHJ01000105">
    <property type="protein sequence ID" value="RHF69437.1"/>
    <property type="molecule type" value="Genomic_DNA"/>
</dbReference>
<accession>A0A108TCX1</accession>
<dbReference type="PATRIC" id="fig|46506.5.peg.217"/>
<evidence type="ECO:0000313" key="2">
    <source>
        <dbReference type="EMBL" id="KAB5310208.1"/>
    </source>
</evidence>
<dbReference type="RefSeq" id="WP_005653769.1">
    <property type="nucleotide sequence ID" value="NZ_BAABYC010000001.1"/>
</dbReference>
<evidence type="ECO:0000256" key="1">
    <source>
        <dbReference type="SAM" id="SignalP"/>
    </source>
</evidence>
<evidence type="ECO:0000313" key="11">
    <source>
        <dbReference type="Proteomes" id="UP000283310"/>
    </source>
</evidence>
<evidence type="ECO:0000313" key="9">
    <source>
        <dbReference type="Proteomes" id="UP000056419"/>
    </source>
</evidence>